<name>A0AAJ0GYM0_9PEZI</name>
<protein>
    <submittedName>
        <fullName evidence="3">Uncharacterized protein</fullName>
    </submittedName>
</protein>
<evidence type="ECO:0000313" key="4">
    <source>
        <dbReference type="Proteomes" id="UP001273166"/>
    </source>
</evidence>
<proteinExistence type="predicted"/>
<feature type="region of interest" description="Disordered" evidence="1">
    <location>
        <begin position="368"/>
        <end position="405"/>
    </location>
</feature>
<dbReference type="AlphaFoldDB" id="A0AAJ0GYM0"/>
<evidence type="ECO:0000256" key="2">
    <source>
        <dbReference type="SAM" id="SignalP"/>
    </source>
</evidence>
<feature type="compositionally biased region" description="Low complexity" evidence="1">
    <location>
        <begin position="466"/>
        <end position="476"/>
    </location>
</feature>
<keyword evidence="4" id="KW-1185">Reference proteome</keyword>
<dbReference type="Proteomes" id="UP001273166">
    <property type="component" value="Unassembled WGS sequence"/>
</dbReference>
<feature type="chain" id="PRO_5042527273" evidence="2">
    <location>
        <begin position="22"/>
        <end position="505"/>
    </location>
</feature>
<comment type="caution">
    <text evidence="3">The sequence shown here is derived from an EMBL/GenBank/DDBJ whole genome shotgun (WGS) entry which is preliminary data.</text>
</comment>
<evidence type="ECO:0000256" key="1">
    <source>
        <dbReference type="SAM" id="MobiDB-lite"/>
    </source>
</evidence>
<gene>
    <name evidence="3" type="ORF">B0T15DRAFT_524594</name>
</gene>
<feature type="signal peptide" evidence="2">
    <location>
        <begin position="1"/>
        <end position="21"/>
    </location>
</feature>
<feature type="region of interest" description="Disordered" evidence="1">
    <location>
        <begin position="451"/>
        <end position="476"/>
    </location>
</feature>
<accession>A0AAJ0GYM0</accession>
<reference evidence="3" key="1">
    <citation type="journal article" date="2023" name="Mol. Phylogenet. Evol.">
        <title>Genome-scale phylogeny and comparative genomics of the fungal order Sordariales.</title>
        <authorList>
            <person name="Hensen N."/>
            <person name="Bonometti L."/>
            <person name="Westerberg I."/>
            <person name="Brannstrom I.O."/>
            <person name="Guillou S."/>
            <person name="Cros-Aarteil S."/>
            <person name="Calhoun S."/>
            <person name="Haridas S."/>
            <person name="Kuo A."/>
            <person name="Mondo S."/>
            <person name="Pangilinan J."/>
            <person name="Riley R."/>
            <person name="LaButti K."/>
            <person name="Andreopoulos B."/>
            <person name="Lipzen A."/>
            <person name="Chen C."/>
            <person name="Yan M."/>
            <person name="Daum C."/>
            <person name="Ng V."/>
            <person name="Clum A."/>
            <person name="Steindorff A."/>
            <person name="Ohm R.A."/>
            <person name="Martin F."/>
            <person name="Silar P."/>
            <person name="Natvig D.O."/>
            <person name="Lalanne C."/>
            <person name="Gautier V."/>
            <person name="Ament-Velasquez S.L."/>
            <person name="Kruys A."/>
            <person name="Hutchinson M.I."/>
            <person name="Powell A.J."/>
            <person name="Barry K."/>
            <person name="Miller A.N."/>
            <person name="Grigoriev I.V."/>
            <person name="Debuchy R."/>
            <person name="Gladieux P."/>
            <person name="Hiltunen Thoren M."/>
            <person name="Johannesson H."/>
        </authorList>
    </citation>
    <scope>NUCLEOTIDE SEQUENCE</scope>
    <source>
        <strain evidence="3">CBS 333.67</strain>
    </source>
</reference>
<dbReference type="RefSeq" id="XP_062724294.1">
    <property type="nucleotide sequence ID" value="XM_062868780.1"/>
</dbReference>
<dbReference type="GeneID" id="87887609"/>
<evidence type="ECO:0000313" key="3">
    <source>
        <dbReference type="EMBL" id="KAK3308514.1"/>
    </source>
</evidence>
<keyword evidence="2" id="KW-0732">Signal</keyword>
<dbReference type="EMBL" id="JAUDZG010000002">
    <property type="protein sequence ID" value="KAK3308514.1"/>
    <property type="molecule type" value="Genomic_DNA"/>
</dbReference>
<reference evidence="3" key="2">
    <citation type="submission" date="2023-06" db="EMBL/GenBank/DDBJ databases">
        <authorList>
            <consortium name="Lawrence Berkeley National Laboratory"/>
            <person name="Mondo S.J."/>
            <person name="Hensen N."/>
            <person name="Bonometti L."/>
            <person name="Westerberg I."/>
            <person name="Brannstrom I.O."/>
            <person name="Guillou S."/>
            <person name="Cros-Aarteil S."/>
            <person name="Calhoun S."/>
            <person name="Haridas S."/>
            <person name="Kuo A."/>
            <person name="Pangilinan J."/>
            <person name="Riley R."/>
            <person name="Labutti K."/>
            <person name="Andreopoulos B."/>
            <person name="Lipzen A."/>
            <person name="Chen C."/>
            <person name="Yanf M."/>
            <person name="Daum C."/>
            <person name="Ng V."/>
            <person name="Clum A."/>
            <person name="Steindorff A."/>
            <person name="Ohm R."/>
            <person name="Martin F."/>
            <person name="Silar P."/>
            <person name="Natvig D."/>
            <person name="Lalanne C."/>
            <person name="Gautier V."/>
            <person name="Ament-Velasquez S.L."/>
            <person name="Kruys A."/>
            <person name="Hutchinson M.I."/>
            <person name="Powell A.J."/>
            <person name="Barry K."/>
            <person name="Miller A.N."/>
            <person name="Grigoriev I.V."/>
            <person name="Debuchy R."/>
            <person name="Gladieux P."/>
            <person name="Thoren M.H."/>
            <person name="Johannesson H."/>
        </authorList>
    </citation>
    <scope>NUCLEOTIDE SEQUENCE</scope>
    <source>
        <strain evidence="3">CBS 333.67</strain>
    </source>
</reference>
<feature type="compositionally biased region" description="Low complexity" evidence="1">
    <location>
        <begin position="383"/>
        <end position="397"/>
    </location>
</feature>
<sequence>MLSTLPTIAATLGLLTQAVNGWREKPQHAHSSVSIDCDSSAIHDFVTVYNTTTVEITHWVAVTVNTTHINTVTVDVTQTALATVTATDTDSVTITNSTTITNTATDSVTITNLTTITETDSVTITNTDSVTTTETDSTTVTNTTSVTTTETDSTTVTNTETDSATVTNTYIDSTTITETDTTTATVPTTTYTTRTIFSTTYEPCPKFCSISADTVSLYYWPTNKPYTYPATYYDRKLSYTFTSPSVYMLIPTAVGINSANQTAGPQTTSWILPLDLYDVSTIFAGTSTRQLTLNDLGTNCPQTVDPTAIASLPTECNPVLAAPTQVRKWAYPCNACGRFGMVDPPYAVPTLTGGLVIEPTTTRATTWLEGPSSAIPSSGTVGTAAPSPVTSVPAPTGTGTGTGTGTTTLAVVPGTDTDTHTATGVPGSASTDVPNSSGTFTETYTSTYTSTFTGSVPDPASTGEQGSAPTTTTASTAGGARLAVGEGVGMWLVSVGGVVIATFWL</sequence>
<organism evidence="3 4">
    <name type="scientific">Chaetomium strumarium</name>
    <dbReference type="NCBI Taxonomy" id="1170767"/>
    <lineage>
        <taxon>Eukaryota</taxon>
        <taxon>Fungi</taxon>
        <taxon>Dikarya</taxon>
        <taxon>Ascomycota</taxon>
        <taxon>Pezizomycotina</taxon>
        <taxon>Sordariomycetes</taxon>
        <taxon>Sordariomycetidae</taxon>
        <taxon>Sordariales</taxon>
        <taxon>Chaetomiaceae</taxon>
        <taxon>Chaetomium</taxon>
    </lineage>
</organism>